<dbReference type="PROSITE" id="PS51448">
    <property type="entry name" value="P_TREFOIL_2"/>
    <property type="match status" value="1"/>
</dbReference>
<dbReference type="PANTHER" id="PTHR12634:SF8">
    <property type="entry name" value="FIERY MOUNTAIN, ISOFORM D"/>
    <property type="match status" value="1"/>
</dbReference>
<keyword evidence="4" id="KW-0131">Cell cycle</keyword>
<dbReference type="InterPro" id="IPR007587">
    <property type="entry name" value="SAPS"/>
</dbReference>
<comment type="caution">
    <text evidence="8">The sequence shown here is derived from an EMBL/GenBank/DDBJ whole genome shotgun (WGS) entry which is preliminary data.</text>
</comment>
<dbReference type="Gene3D" id="4.10.110.10">
    <property type="entry name" value="Spasmolytic Protein, domain 1"/>
    <property type="match status" value="1"/>
</dbReference>
<dbReference type="Gene3D" id="2.60.40.1180">
    <property type="entry name" value="Golgi alpha-mannosidase II"/>
    <property type="match status" value="1"/>
</dbReference>
<feature type="compositionally biased region" description="Polar residues" evidence="6">
    <location>
        <begin position="772"/>
        <end position="786"/>
    </location>
</feature>
<feature type="region of interest" description="Disordered" evidence="6">
    <location>
        <begin position="731"/>
        <end position="786"/>
    </location>
</feature>
<evidence type="ECO:0000256" key="2">
    <source>
        <dbReference type="ARBA" id="ARBA00007806"/>
    </source>
</evidence>
<dbReference type="PANTHER" id="PTHR12634">
    <property type="entry name" value="SIT4 YEAST -ASSOCIATING PROTEIN-RELATED"/>
    <property type="match status" value="1"/>
</dbReference>
<accession>A0A553P658</accession>
<dbReference type="GO" id="GO:0005975">
    <property type="term" value="P:carbohydrate metabolic process"/>
    <property type="evidence" value="ECO:0007669"/>
    <property type="project" value="InterPro"/>
</dbReference>
<dbReference type="InterPro" id="IPR017853">
    <property type="entry name" value="GH"/>
</dbReference>
<dbReference type="InterPro" id="IPR013780">
    <property type="entry name" value="Glyco_hydro_b"/>
</dbReference>
<dbReference type="SUPFAM" id="SSF51445">
    <property type="entry name" value="(Trans)glycosidases"/>
    <property type="match status" value="1"/>
</dbReference>
<sequence>MFWECNSVSSSQLESLLEKESVGLPEILEQEDVIQECKNQNKKLIDFLCQPAMLKELINLVVLEPSAALDESERFKLPNIASEILTCENQALTLHIASEESLLQHLYTFVDQPPPLNPLLSSFFSKAFAALLVRKSDQTKPVVKDFLRHIGTSSISDLILTLVTCGDDTTVRPMLLNWLDESRLVQSIIELLHPKFSRDTHDNASQLLIAIFPMAREEEYQTVTEKVEDPLLQTLEDPATVDLLLEVMFTPHPETEAYCESSIINGITILLSLLKARNSKSTESTTALGFSAATYHAGTAVPDSEVTTPEEAARQKHILVATINSILPKLPDFTDLLVNPPPKNAMNTTAGPLDPPLGATRLSVAKLVSALIATNYKDVHLKLIECKTVDILLDLFFKYSLNNFLHAHVEQCIKKVFSFKPISIQKHTDENKTVGQPKTDKSPTRETPDKSKTEEKIETKQEDTPPDTGPETTPEEEDAKDPAAPKMEETEDTMDTTVPLEDGPLDSSGESESPAKPYENPLLDHLIAQCHLVEKILKGFEMNAEDEARRKQAYMGHLLTIANSLVELLDKSECSEFIRNVMNSCEATSSNWDSFVKEKLVEFNEKNKIVHRYNYSNSMNSLDEDGFKDMQFAQDNAQQANFSNYQMQEMSEHFFDSFGINNEEFNNDSDPSALANAKNISNISFGLDDDTGDDSAKEMFDAVCNQRVGKLPPMSAWPTPDEVEDIPPAMTGATMDTGNPWDSATDPKSPLKPSPVATPVTETGWADFDNNPAASTVDSNTGSASPTKDAIVTKRYLLYSTPMRVIYTIIICILIGFVTPLLLNQNFEYSPPTNQVTGTCHIELGVRTACFPETDENVTEAMCLDRGCCYQELNLGANASLCHHRIPSSHLLNVTQQTAEVVQLVNSYAKVTWPDKKVEKPAVKARQVSPGHVGILFFDEDNPIDLGLGDNTEFEQVQLRYQGDENDDQRLRFQVSKDEKVLLDLSYGPVILGATYSELSLLIASSLVYGLGGHEFSFEGQHVFQTQTLYNTEKMIYHSHPFFMGLDGNRNFFGVYVESETPLTIEVLPGLDNLRPLIVFHSMGGYICLHIYEGPMPRDVSRQLAAHLGQPKLAPKWALGYHICRNTGGITEFKAAVQGMADAGIPYDSDCIDESLYPTAFQLGISSANLESALTILTDSDKKFLPKQNPMVLVGGPFHTGESFIMWNVTEEYQGMFGEDDMVVLPDFSHPDVASWWTTSFESMQSKLSVEVSGMTLAHNSPLIETDPFDFDCDLEELFFIPRELNATIDTYSVCPTAEHFEGSHLTQHPQYPSDHMTLADVPNTYSFSEYSSPGLSAHGGVIASSMHPTWSNMRASLKEVLELGLAGNPVVAMNPCGVLGAVPLNTSMILDQICLRWYQMASLMPAMYSFYGNEKMNRLPYKFIGSYRDWIQHSIEQRYKLMPYFHTLAHEGATAGAPIVRPLFYEFPDDPNTLRNYEQFMVGNGILVSPMMELATTQLLAYIPYGTWFGLWSGQKFQGIGDWTLLEDKPFQITSHLRAGTIIPGLEDPYMNVEESYLQSNYSLIVGLGCDKSPRSVQCTATGTMYIDTIDVSITFEATADEKSGSLVINQSNAVSECLTGEITTISSVIIYDVSPKPKSVKLSYIDTDLDVSDNPFNTGSDLGIAYYDESVGRLQITSIDLNWCLADHLQLEWIF</sequence>
<dbReference type="InterPro" id="IPR000322">
    <property type="entry name" value="Glyco_hydro_31_TIM"/>
</dbReference>
<organism evidence="8 9">
    <name type="scientific">Tigriopus californicus</name>
    <name type="common">Marine copepod</name>
    <dbReference type="NCBI Taxonomy" id="6832"/>
    <lineage>
        <taxon>Eukaryota</taxon>
        <taxon>Metazoa</taxon>
        <taxon>Ecdysozoa</taxon>
        <taxon>Arthropoda</taxon>
        <taxon>Crustacea</taxon>
        <taxon>Multicrustacea</taxon>
        <taxon>Hexanauplia</taxon>
        <taxon>Copepoda</taxon>
        <taxon>Harpacticoida</taxon>
        <taxon>Harpacticidae</taxon>
        <taxon>Tigriopus</taxon>
    </lineage>
</organism>
<evidence type="ECO:0000256" key="1">
    <source>
        <dbReference type="ARBA" id="ARBA00006180"/>
    </source>
</evidence>
<gene>
    <name evidence="8" type="ORF">TCAL_02206</name>
</gene>
<dbReference type="Gene3D" id="3.20.20.80">
    <property type="entry name" value="Glycosidases"/>
    <property type="match status" value="1"/>
</dbReference>
<evidence type="ECO:0000256" key="4">
    <source>
        <dbReference type="ARBA" id="ARBA00023306"/>
    </source>
</evidence>
<evidence type="ECO:0000313" key="8">
    <source>
        <dbReference type="EMBL" id="TRY73161.1"/>
    </source>
</evidence>
<dbReference type="Pfam" id="PF01055">
    <property type="entry name" value="Glyco_hydro_31_2nd"/>
    <property type="match status" value="1"/>
</dbReference>
<dbReference type="GO" id="GO:0019888">
    <property type="term" value="F:protein phosphatase regulator activity"/>
    <property type="evidence" value="ECO:0007669"/>
    <property type="project" value="TreeGrafter"/>
</dbReference>
<dbReference type="SUPFAM" id="SSF51011">
    <property type="entry name" value="Glycosyl hydrolase domain"/>
    <property type="match status" value="1"/>
</dbReference>
<feature type="region of interest" description="Disordered" evidence="6">
    <location>
        <begin position="428"/>
        <end position="519"/>
    </location>
</feature>
<dbReference type="STRING" id="6832.A0A553P658"/>
<reference evidence="8 9" key="1">
    <citation type="journal article" date="2018" name="Nat. Ecol. Evol.">
        <title>Genomic signatures of mitonuclear coevolution across populations of Tigriopus californicus.</title>
        <authorList>
            <person name="Barreto F.S."/>
            <person name="Watson E.T."/>
            <person name="Lima T.G."/>
            <person name="Willett C.S."/>
            <person name="Edmands S."/>
            <person name="Li W."/>
            <person name="Burton R.S."/>
        </authorList>
    </citation>
    <scope>NUCLEOTIDE SEQUENCE [LARGE SCALE GENOMIC DNA]</scope>
    <source>
        <strain evidence="8 9">San Diego</strain>
    </source>
</reference>
<feature type="compositionally biased region" description="Basic and acidic residues" evidence="6">
    <location>
        <begin position="428"/>
        <end position="463"/>
    </location>
</feature>
<feature type="domain" description="P-type" evidence="7">
    <location>
        <begin position="838"/>
        <end position="886"/>
    </location>
</feature>
<dbReference type="GO" id="GO:0004553">
    <property type="term" value="F:hydrolase activity, hydrolyzing O-glycosyl compounds"/>
    <property type="evidence" value="ECO:0007669"/>
    <property type="project" value="InterPro"/>
</dbReference>
<comment type="caution">
    <text evidence="5">Lacks conserved residue(s) required for the propagation of feature annotation.</text>
</comment>
<dbReference type="InterPro" id="IPR000519">
    <property type="entry name" value="P_trefoil_dom"/>
</dbReference>
<dbReference type="SUPFAM" id="SSF57492">
    <property type="entry name" value="Trefoil"/>
    <property type="match status" value="1"/>
</dbReference>
<evidence type="ECO:0000256" key="3">
    <source>
        <dbReference type="ARBA" id="ARBA00023157"/>
    </source>
</evidence>
<dbReference type="GO" id="GO:0005634">
    <property type="term" value="C:nucleus"/>
    <property type="evidence" value="ECO:0007669"/>
    <property type="project" value="TreeGrafter"/>
</dbReference>
<dbReference type="Pfam" id="PF04499">
    <property type="entry name" value="SAPS"/>
    <property type="match status" value="1"/>
</dbReference>
<name>A0A553P658_TIGCA</name>
<proteinExistence type="inferred from homology"/>
<keyword evidence="9" id="KW-1185">Reference proteome</keyword>
<dbReference type="InterPro" id="IPR044913">
    <property type="entry name" value="P_trefoil_dom_sf"/>
</dbReference>
<evidence type="ECO:0000256" key="6">
    <source>
        <dbReference type="SAM" id="MobiDB-lite"/>
    </source>
</evidence>
<dbReference type="Proteomes" id="UP000318571">
    <property type="component" value="Chromosome 3"/>
</dbReference>
<dbReference type="GO" id="GO:0005829">
    <property type="term" value="C:cytosol"/>
    <property type="evidence" value="ECO:0007669"/>
    <property type="project" value="TreeGrafter"/>
</dbReference>
<evidence type="ECO:0000313" key="9">
    <source>
        <dbReference type="Proteomes" id="UP000318571"/>
    </source>
</evidence>
<dbReference type="InterPro" id="IPR048395">
    <property type="entry name" value="Glyco_hydro_31_C"/>
</dbReference>
<dbReference type="Pfam" id="PF21365">
    <property type="entry name" value="Glyco_hydro_31_3rd"/>
    <property type="match status" value="1"/>
</dbReference>
<evidence type="ECO:0000259" key="7">
    <source>
        <dbReference type="PROSITE" id="PS51448"/>
    </source>
</evidence>
<comment type="similarity">
    <text evidence="2">Belongs to the glycosyl hydrolase 31 family.</text>
</comment>
<dbReference type="Gene3D" id="2.60.40.1760">
    <property type="entry name" value="glycosyl hydrolase (family 31)"/>
    <property type="match status" value="1"/>
</dbReference>
<comment type="similarity">
    <text evidence="1">Belongs to the SAPS family.</text>
</comment>
<dbReference type="EMBL" id="VCGU01000007">
    <property type="protein sequence ID" value="TRY73161.1"/>
    <property type="molecule type" value="Genomic_DNA"/>
</dbReference>
<dbReference type="CDD" id="cd14752">
    <property type="entry name" value="GH31_N"/>
    <property type="match status" value="1"/>
</dbReference>
<keyword evidence="3" id="KW-1015">Disulfide bond</keyword>
<dbReference type="GO" id="GO:0019903">
    <property type="term" value="F:protein phosphatase binding"/>
    <property type="evidence" value="ECO:0007669"/>
    <property type="project" value="InterPro"/>
</dbReference>
<protein>
    <recommendedName>
        <fullName evidence="7">P-type domain-containing protein</fullName>
    </recommendedName>
</protein>
<evidence type="ECO:0000256" key="5">
    <source>
        <dbReference type="PROSITE-ProRule" id="PRU00779"/>
    </source>
</evidence>